<dbReference type="Proteomes" id="UP000663828">
    <property type="component" value="Unassembled WGS sequence"/>
</dbReference>
<dbReference type="AlphaFoldDB" id="A0A814SPA4"/>
<comment type="caution">
    <text evidence="4">The sequence shown here is derived from an EMBL/GenBank/DDBJ whole genome shotgun (WGS) entry which is preliminary data.</text>
</comment>
<gene>
    <name evidence="4" type="ORF">EDS130_LOCUS22484</name>
    <name evidence="3" type="ORF">XAT740_LOCUS3684</name>
</gene>
<proteinExistence type="predicted"/>
<reference evidence="4" key="1">
    <citation type="submission" date="2021-02" db="EMBL/GenBank/DDBJ databases">
        <authorList>
            <person name="Nowell W R."/>
        </authorList>
    </citation>
    <scope>NUCLEOTIDE SEQUENCE</scope>
</reference>
<feature type="domain" description="Apple" evidence="2">
    <location>
        <begin position="11"/>
        <end position="82"/>
    </location>
</feature>
<evidence type="ECO:0000313" key="4">
    <source>
        <dbReference type="EMBL" id="CAF1148637.1"/>
    </source>
</evidence>
<dbReference type="Pfam" id="PF00024">
    <property type="entry name" value="PAN_1"/>
    <property type="match status" value="1"/>
</dbReference>
<organism evidence="4 6">
    <name type="scientific">Adineta ricciae</name>
    <name type="common">Rotifer</name>
    <dbReference type="NCBI Taxonomy" id="249248"/>
    <lineage>
        <taxon>Eukaryota</taxon>
        <taxon>Metazoa</taxon>
        <taxon>Spiralia</taxon>
        <taxon>Gnathifera</taxon>
        <taxon>Rotifera</taxon>
        <taxon>Eurotatoria</taxon>
        <taxon>Bdelloidea</taxon>
        <taxon>Adinetida</taxon>
        <taxon>Adinetidae</taxon>
        <taxon>Adineta</taxon>
    </lineage>
</organism>
<evidence type="ECO:0000313" key="5">
    <source>
        <dbReference type="Proteomes" id="UP000663828"/>
    </source>
</evidence>
<evidence type="ECO:0000313" key="6">
    <source>
        <dbReference type="Proteomes" id="UP000663852"/>
    </source>
</evidence>
<dbReference type="Proteomes" id="UP000663852">
    <property type="component" value="Unassembled WGS sequence"/>
</dbReference>
<dbReference type="EMBL" id="CAJNOR010000143">
    <property type="protein sequence ID" value="CAF0815425.1"/>
    <property type="molecule type" value="Genomic_DNA"/>
</dbReference>
<accession>A0A814SPA4</accession>
<sequence>MSIVNQSQFRCATTTCSPYAIVTVLNIRQCQMNCLEQAQCRAASFRQMNSSCQLFDNSINQNNSLKVTVESTTMIVIYGTRAPPEQPITTSTTTSSTTPTTTTTVDSRYIPSASTCSVTAATLCTTTTPMVATCQSYEVSWNNNCYYLDGSAGNCAAGYTLATNAILHCLSSLFIGKNYRNTISDNCCITTADTYQCYGFNITCNVAGPFVDAPSIGGDSCFNALQSNPRQLTLCRSI</sequence>
<feature type="region of interest" description="Disordered" evidence="1">
    <location>
        <begin position="84"/>
        <end position="104"/>
    </location>
</feature>
<dbReference type="InterPro" id="IPR003609">
    <property type="entry name" value="Pan_app"/>
</dbReference>
<dbReference type="OrthoDB" id="10035594at2759"/>
<feature type="compositionally biased region" description="Low complexity" evidence="1">
    <location>
        <begin position="89"/>
        <end position="104"/>
    </location>
</feature>
<evidence type="ECO:0000259" key="2">
    <source>
        <dbReference type="PROSITE" id="PS50948"/>
    </source>
</evidence>
<dbReference type="EMBL" id="CAJNOJ010000118">
    <property type="protein sequence ID" value="CAF1148637.1"/>
    <property type="molecule type" value="Genomic_DNA"/>
</dbReference>
<name>A0A814SPA4_ADIRI</name>
<keyword evidence="5" id="KW-1185">Reference proteome</keyword>
<evidence type="ECO:0000313" key="3">
    <source>
        <dbReference type="EMBL" id="CAF0815425.1"/>
    </source>
</evidence>
<dbReference type="SUPFAM" id="SSF57414">
    <property type="entry name" value="Hairpin loop containing domain-like"/>
    <property type="match status" value="1"/>
</dbReference>
<dbReference type="PROSITE" id="PS50948">
    <property type="entry name" value="PAN"/>
    <property type="match status" value="1"/>
</dbReference>
<protein>
    <recommendedName>
        <fullName evidence="2">Apple domain-containing protein</fullName>
    </recommendedName>
</protein>
<evidence type="ECO:0000256" key="1">
    <source>
        <dbReference type="SAM" id="MobiDB-lite"/>
    </source>
</evidence>